<evidence type="ECO:0000256" key="5">
    <source>
        <dbReference type="ARBA" id="ARBA00022553"/>
    </source>
</evidence>
<gene>
    <name evidence="10" type="ORF">H6P81_012112</name>
</gene>
<evidence type="ECO:0000256" key="8">
    <source>
        <dbReference type="SAM" id="Coils"/>
    </source>
</evidence>
<evidence type="ECO:0000313" key="10">
    <source>
        <dbReference type="EMBL" id="KAG9445984.1"/>
    </source>
</evidence>
<dbReference type="GO" id="GO:0000226">
    <property type="term" value="P:microtubule cytoskeleton organization"/>
    <property type="evidence" value="ECO:0007669"/>
    <property type="project" value="InterPro"/>
</dbReference>
<keyword evidence="7" id="KW-0539">Nucleus</keyword>
<protein>
    <recommendedName>
        <fullName evidence="12">65-kDa microtubule-associated protein 8</fullName>
    </recommendedName>
</protein>
<name>A0AAV7EB98_ARIFI</name>
<dbReference type="FunFam" id="1.20.58.1520:FF:000002">
    <property type="entry name" value="65-kDa microtubule-associated protein 6"/>
    <property type="match status" value="1"/>
</dbReference>
<evidence type="ECO:0000256" key="1">
    <source>
        <dbReference type="ARBA" id="ARBA00004123"/>
    </source>
</evidence>
<evidence type="ECO:0000256" key="2">
    <source>
        <dbReference type="ARBA" id="ARBA00004496"/>
    </source>
</evidence>
<dbReference type="PANTHER" id="PTHR19321">
    <property type="entry name" value="PROTEIN REGULATOR OF CYTOKINESIS 1 PRC1-RELATED"/>
    <property type="match status" value="1"/>
</dbReference>
<evidence type="ECO:0000313" key="11">
    <source>
        <dbReference type="Proteomes" id="UP000825729"/>
    </source>
</evidence>
<feature type="coiled-coil region" evidence="8">
    <location>
        <begin position="161"/>
        <end position="192"/>
    </location>
</feature>
<dbReference type="GO" id="GO:0005634">
    <property type="term" value="C:nucleus"/>
    <property type="evidence" value="ECO:0007669"/>
    <property type="project" value="UniProtKB-SubCell"/>
</dbReference>
<dbReference type="GO" id="GO:0005819">
    <property type="term" value="C:spindle"/>
    <property type="evidence" value="ECO:0007669"/>
    <property type="project" value="TreeGrafter"/>
</dbReference>
<dbReference type="AlphaFoldDB" id="A0AAV7EB98"/>
<accession>A0AAV7EB98</accession>
<comment type="subcellular location">
    <subcellularLocation>
        <location evidence="2">Cytoplasm</location>
    </subcellularLocation>
    <subcellularLocation>
        <location evidence="1">Nucleus</location>
    </subcellularLocation>
</comment>
<dbReference type="EMBL" id="JAINDJ010000005">
    <property type="protein sequence ID" value="KAG9445984.1"/>
    <property type="molecule type" value="Genomic_DNA"/>
</dbReference>
<dbReference type="Proteomes" id="UP000825729">
    <property type="component" value="Unassembled WGS sequence"/>
</dbReference>
<keyword evidence="11" id="KW-1185">Reference proteome</keyword>
<dbReference type="GO" id="GO:0008017">
    <property type="term" value="F:microtubule binding"/>
    <property type="evidence" value="ECO:0007669"/>
    <property type="project" value="InterPro"/>
</dbReference>
<proteinExistence type="inferred from homology"/>
<evidence type="ECO:0000256" key="7">
    <source>
        <dbReference type="ARBA" id="ARBA00023242"/>
    </source>
</evidence>
<feature type="region of interest" description="Disordered" evidence="9">
    <location>
        <begin position="537"/>
        <end position="559"/>
    </location>
</feature>
<feature type="coiled-coil region" evidence="8">
    <location>
        <begin position="238"/>
        <end position="265"/>
    </location>
</feature>
<keyword evidence="5" id="KW-0597">Phosphoprotein</keyword>
<dbReference type="GO" id="GO:0005874">
    <property type="term" value="C:microtubule"/>
    <property type="evidence" value="ECO:0007669"/>
    <property type="project" value="UniProtKB-KW"/>
</dbReference>
<dbReference type="Pfam" id="PF03999">
    <property type="entry name" value="MAP65_ASE1"/>
    <property type="match status" value="1"/>
</dbReference>
<keyword evidence="4" id="KW-0963">Cytoplasm</keyword>
<feature type="compositionally biased region" description="Polar residues" evidence="9">
    <location>
        <begin position="537"/>
        <end position="552"/>
    </location>
</feature>
<evidence type="ECO:0000256" key="6">
    <source>
        <dbReference type="ARBA" id="ARBA00022701"/>
    </source>
</evidence>
<organism evidence="10 11">
    <name type="scientific">Aristolochia fimbriata</name>
    <name type="common">White veined hardy Dutchman's pipe vine</name>
    <dbReference type="NCBI Taxonomy" id="158543"/>
    <lineage>
        <taxon>Eukaryota</taxon>
        <taxon>Viridiplantae</taxon>
        <taxon>Streptophyta</taxon>
        <taxon>Embryophyta</taxon>
        <taxon>Tracheophyta</taxon>
        <taxon>Spermatophyta</taxon>
        <taxon>Magnoliopsida</taxon>
        <taxon>Magnoliidae</taxon>
        <taxon>Piperales</taxon>
        <taxon>Aristolochiaceae</taxon>
        <taxon>Aristolochia</taxon>
    </lineage>
</organism>
<dbReference type="PANTHER" id="PTHR19321:SF3">
    <property type="entry name" value="65-KDA MICROTUBULE-ASSOCIATED PROTEIN 8"/>
    <property type="match status" value="1"/>
</dbReference>
<evidence type="ECO:0008006" key="12">
    <source>
        <dbReference type="Google" id="ProtNLM"/>
    </source>
</evidence>
<evidence type="ECO:0000256" key="9">
    <source>
        <dbReference type="SAM" id="MobiDB-lite"/>
    </source>
</evidence>
<dbReference type="GO" id="GO:0005737">
    <property type="term" value="C:cytoplasm"/>
    <property type="evidence" value="ECO:0007669"/>
    <property type="project" value="UniProtKB-SubCell"/>
</dbReference>
<evidence type="ECO:0000256" key="4">
    <source>
        <dbReference type="ARBA" id="ARBA00022490"/>
    </source>
</evidence>
<dbReference type="Gene3D" id="1.20.58.1520">
    <property type="match status" value="1"/>
</dbReference>
<comment type="caution">
    <text evidence="10">The sequence shown here is derived from an EMBL/GenBank/DDBJ whole genome shotgun (WGS) entry which is preliminary data.</text>
</comment>
<keyword evidence="6" id="KW-0493">Microtubule</keyword>
<sequence>MGSFEMPPKMPSLTMLETSCGYLLQELKLIWDEIGQDQFEREKVLLELEQECLDVYRRKVDSANISRARLHQSLADSEAEYTHLLVSLGERSFPCRPEKMAATLKEQLDSITPALREMQLRKEERVNQFLEVQTQIQKISAEIEGNTELDALPVDVTVNENDLSLKKLDEYRAELQRLHREKNKRLQKVEDYLSTIHTLSATMGMDPSKIIVDVHPSLDVSSKKQSKNISDAILLVLNNTVEALKEEKQKRLEKLRKLGKALTNLWSLMDTSYGERRSFSHITDFISISASEISKPGSLALDIIQEAEAEVKRLDQLKASKMKELFLKKNAQLEEICKKSHMEIPSQSEMDNIINLINSGEIDHEDLLASMDEQISKAKEEASSRKDIMEKVEKWMVSCDEERWLEEYMRDENRYSVSRGAHKNLKRAERARVTVSRIPALVESLTAKTKGWEEERKKVFLYDEVPLLAMLEEYNLLRQDKEEEKRRQRERKKIQGQVVGDQENLFGSSTRRHSNINLNMSINSVTPLARRLSVGTRQYGPNSINSFQNASQEGKRAHGYKQRLQQDKASFISATCSNPSSPQFLH</sequence>
<dbReference type="InterPro" id="IPR007145">
    <property type="entry name" value="MAP65_Ase1_PRC1"/>
</dbReference>
<reference evidence="10 11" key="1">
    <citation type="submission" date="2021-07" db="EMBL/GenBank/DDBJ databases">
        <title>The Aristolochia fimbriata genome: insights into angiosperm evolution, floral development and chemical biosynthesis.</title>
        <authorList>
            <person name="Jiao Y."/>
        </authorList>
    </citation>
    <scope>NUCLEOTIDE SEQUENCE [LARGE SCALE GENOMIC DNA]</scope>
    <source>
        <strain evidence="10">IBCAS-2021</strain>
        <tissue evidence="10">Leaf</tissue>
    </source>
</reference>
<comment type="similarity">
    <text evidence="3">Belongs to the MAP65/ASE1 family.</text>
</comment>
<evidence type="ECO:0000256" key="3">
    <source>
        <dbReference type="ARBA" id="ARBA00006187"/>
    </source>
</evidence>
<keyword evidence="8" id="KW-0175">Coiled coil</keyword>